<evidence type="ECO:0000259" key="2">
    <source>
        <dbReference type="PROSITE" id="PS50126"/>
    </source>
</evidence>
<dbReference type="EMBL" id="JALLBG020000312">
    <property type="protein sequence ID" value="KAL3756287.1"/>
    <property type="molecule type" value="Genomic_DNA"/>
</dbReference>
<dbReference type="Pfam" id="PF00575">
    <property type="entry name" value="S1"/>
    <property type="match status" value="1"/>
</dbReference>
<name>A0ABD3LY14_9STRA</name>
<reference evidence="3 4" key="1">
    <citation type="submission" date="2024-10" db="EMBL/GenBank/DDBJ databases">
        <title>Updated reference genomes for cyclostephanoid diatoms.</title>
        <authorList>
            <person name="Roberts W.R."/>
            <person name="Alverson A.J."/>
        </authorList>
    </citation>
    <scope>NUCLEOTIDE SEQUENCE [LARGE SCALE GENOMIC DNA]</scope>
    <source>
        <strain evidence="3 4">AJA232-27</strain>
    </source>
</reference>
<organism evidence="3 4">
    <name type="scientific">Discostella pseudostelligera</name>
    <dbReference type="NCBI Taxonomy" id="259834"/>
    <lineage>
        <taxon>Eukaryota</taxon>
        <taxon>Sar</taxon>
        <taxon>Stramenopiles</taxon>
        <taxon>Ochrophyta</taxon>
        <taxon>Bacillariophyta</taxon>
        <taxon>Coscinodiscophyceae</taxon>
        <taxon>Thalassiosirophycidae</taxon>
        <taxon>Stephanodiscales</taxon>
        <taxon>Stephanodiscaceae</taxon>
        <taxon>Discostella</taxon>
    </lineage>
</organism>
<evidence type="ECO:0000313" key="4">
    <source>
        <dbReference type="Proteomes" id="UP001530293"/>
    </source>
</evidence>
<dbReference type="SMART" id="SM00316">
    <property type="entry name" value="S1"/>
    <property type="match status" value="1"/>
</dbReference>
<dbReference type="SUPFAM" id="SSF50249">
    <property type="entry name" value="Nucleic acid-binding proteins"/>
    <property type="match status" value="1"/>
</dbReference>
<gene>
    <name evidence="3" type="ORF">ACHAWU_007238</name>
</gene>
<feature type="region of interest" description="Disordered" evidence="1">
    <location>
        <begin position="199"/>
        <end position="239"/>
    </location>
</feature>
<sequence>MSLYHLCSLLNNTIISHVKLAHPLVTLSSTHAAAFLECGIGRRNTKGKWNVVNGMIRLGKRGIKASIVRKKLNKNIPPESLIEVYVSKIRLEEGTLEVCLNREEALEIGGSFDQRRRVSASTLRVGDELHGIVTNVTPYGVFVDVNANRNGLLHISKVANQRDEYVAKEDGLKALGLGRGSSVNVIVVSNERKRLELDLAPPSSPEVSEESMSIDVDDDDDDNVESGGSDDMSCDESDGNVISDEEAAMWAAYAIDNTNEDDYDDDEDEEYDEDTDIEDALGIGYY</sequence>
<comment type="caution">
    <text evidence="3">The sequence shown here is derived from an EMBL/GenBank/DDBJ whole genome shotgun (WGS) entry which is preliminary data.</text>
</comment>
<feature type="domain" description="S1 motif" evidence="2">
    <location>
        <begin position="126"/>
        <end position="200"/>
    </location>
</feature>
<dbReference type="InterPro" id="IPR003029">
    <property type="entry name" value="S1_domain"/>
</dbReference>
<proteinExistence type="predicted"/>
<dbReference type="PANTHER" id="PTHR10724">
    <property type="entry name" value="30S RIBOSOMAL PROTEIN S1"/>
    <property type="match status" value="1"/>
</dbReference>
<dbReference type="AlphaFoldDB" id="A0ABD3LY14"/>
<dbReference type="PROSITE" id="PS50126">
    <property type="entry name" value="S1"/>
    <property type="match status" value="1"/>
</dbReference>
<evidence type="ECO:0000313" key="3">
    <source>
        <dbReference type="EMBL" id="KAL3756287.1"/>
    </source>
</evidence>
<keyword evidence="4" id="KW-1185">Reference proteome</keyword>
<dbReference type="Gene3D" id="2.40.50.140">
    <property type="entry name" value="Nucleic acid-binding proteins"/>
    <property type="match status" value="1"/>
</dbReference>
<dbReference type="InterPro" id="IPR012340">
    <property type="entry name" value="NA-bd_OB-fold"/>
</dbReference>
<evidence type="ECO:0000256" key="1">
    <source>
        <dbReference type="SAM" id="MobiDB-lite"/>
    </source>
</evidence>
<feature type="compositionally biased region" description="Acidic residues" evidence="1">
    <location>
        <begin position="215"/>
        <end position="224"/>
    </location>
</feature>
<dbReference type="Proteomes" id="UP001530293">
    <property type="component" value="Unassembled WGS sequence"/>
</dbReference>
<protein>
    <recommendedName>
        <fullName evidence="2">S1 motif domain-containing protein</fullName>
    </recommendedName>
</protein>
<accession>A0ABD3LY14</accession>
<dbReference type="InterPro" id="IPR050437">
    <property type="entry name" value="Ribos_protein_bS1-like"/>
</dbReference>